<dbReference type="InterPro" id="IPR050109">
    <property type="entry name" value="HTH-type_TetR-like_transc_reg"/>
</dbReference>
<protein>
    <submittedName>
        <fullName evidence="4">Transcriptional regulator, TetR family</fullName>
    </submittedName>
</protein>
<accession>A0A1G5V5F5</accession>
<dbReference type="GO" id="GO:0003700">
    <property type="term" value="F:DNA-binding transcription factor activity"/>
    <property type="evidence" value="ECO:0007669"/>
    <property type="project" value="TreeGrafter"/>
</dbReference>
<dbReference type="PANTHER" id="PTHR30055:SF226">
    <property type="entry name" value="HTH-TYPE TRANSCRIPTIONAL REGULATOR PKSA"/>
    <property type="match status" value="1"/>
</dbReference>
<dbReference type="GeneID" id="87755425"/>
<feature type="domain" description="HTH tetR-type" evidence="3">
    <location>
        <begin position="1"/>
        <end position="61"/>
    </location>
</feature>
<dbReference type="SUPFAM" id="SSF46689">
    <property type="entry name" value="Homeodomain-like"/>
    <property type="match status" value="2"/>
</dbReference>
<feature type="DNA-binding region" description="H-T-H motif" evidence="2">
    <location>
        <begin position="86"/>
        <end position="105"/>
    </location>
</feature>
<feature type="DNA-binding region" description="H-T-H motif" evidence="2">
    <location>
        <begin position="24"/>
        <end position="43"/>
    </location>
</feature>
<dbReference type="InterPro" id="IPR009057">
    <property type="entry name" value="Homeodomain-like_sf"/>
</dbReference>
<evidence type="ECO:0000256" key="1">
    <source>
        <dbReference type="ARBA" id="ARBA00023125"/>
    </source>
</evidence>
<gene>
    <name evidence="4" type="ORF">SAMN02910343_00378</name>
</gene>
<organism evidence="4 5">
    <name type="scientific">Allisonella histaminiformans</name>
    <dbReference type="NCBI Taxonomy" id="209880"/>
    <lineage>
        <taxon>Bacteria</taxon>
        <taxon>Bacillati</taxon>
        <taxon>Bacillota</taxon>
        <taxon>Negativicutes</taxon>
        <taxon>Veillonellales</taxon>
        <taxon>Veillonellaceae</taxon>
        <taxon>Allisonella</taxon>
    </lineage>
</organism>
<dbReference type="Proteomes" id="UP000199689">
    <property type="component" value="Unassembled WGS sequence"/>
</dbReference>
<evidence type="ECO:0000313" key="4">
    <source>
        <dbReference type="EMBL" id="SDA40616.1"/>
    </source>
</evidence>
<name>A0A1G5V5F5_9FIRM</name>
<dbReference type="GO" id="GO:0000976">
    <property type="term" value="F:transcription cis-regulatory region binding"/>
    <property type="evidence" value="ECO:0007669"/>
    <property type="project" value="TreeGrafter"/>
</dbReference>
<keyword evidence="5" id="KW-1185">Reference proteome</keyword>
<dbReference type="Gene3D" id="1.10.10.60">
    <property type="entry name" value="Homeodomain-like"/>
    <property type="match status" value="1"/>
</dbReference>
<keyword evidence="1 2" id="KW-0238">DNA-binding</keyword>
<dbReference type="EMBL" id="FMXA01000004">
    <property type="protein sequence ID" value="SDA40616.1"/>
    <property type="molecule type" value="Genomic_DNA"/>
</dbReference>
<dbReference type="Pfam" id="PF00440">
    <property type="entry name" value="TetR_N"/>
    <property type="match status" value="2"/>
</dbReference>
<feature type="domain" description="HTH tetR-type" evidence="3">
    <location>
        <begin position="63"/>
        <end position="123"/>
    </location>
</feature>
<dbReference type="PROSITE" id="PS01081">
    <property type="entry name" value="HTH_TETR_1"/>
    <property type="match status" value="1"/>
</dbReference>
<dbReference type="InterPro" id="IPR023772">
    <property type="entry name" value="DNA-bd_HTH_TetR-type_CS"/>
</dbReference>
<sequence length="266" mass="30653">MTAEERIVMVARELFLNHGYESVSLRDIAKEADVAPSAISYYFGSKQELYEELFPDKAAEEPTSVQEKIEYAALSLFADMGYERVTIRDISRKAGVNSASISYYFGGKMNLYMTILRVGAERIKERLERQKCHFRNPQDVIHYHIQALGELLVMYPEAIRIMQWELVNPTEPFKEIWNTLYRPLFSDIYCALEEGISRGIFRKEINPRCACILFINMIFNFFTIKGNQMIDGIMGAEESISQEDYFKEVEDLVVNGILIAEDGGMK</sequence>
<proteinExistence type="predicted"/>
<dbReference type="InterPro" id="IPR001647">
    <property type="entry name" value="HTH_TetR"/>
</dbReference>
<evidence type="ECO:0000259" key="3">
    <source>
        <dbReference type="PROSITE" id="PS50977"/>
    </source>
</evidence>
<dbReference type="InterPro" id="IPR036271">
    <property type="entry name" value="Tet_transcr_reg_TetR-rel_C_sf"/>
</dbReference>
<dbReference type="PRINTS" id="PR00455">
    <property type="entry name" value="HTHTETR"/>
</dbReference>
<dbReference type="PROSITE" id="PS50977">
    <property type="entry name" value="HTH_TETR_2"/>
    <property type="match status" value="2"/>
</dbReference>
<dbReference type="AlphaFoldDB" id="A0A1G5V5F5"/>
<dbReference type="SUPFAM" id="SSF48498">
    <property type="entry name" value="Tetracyclin repressor-like, C-terminal domain"/>
    <property type="match status" value="1"/>
</dbReference>
<dbReference type="OrthoDB" id="9789566at2"/>
<dbReference type="RefSeq" id="WP_091363246.1">
    <property type="nucleotide sequence ID" value="NZ_FMXA01000004.1"/>
</dbReference>
<reference evidence="4 5" key="1">
    <citation type="submission" date="2016-10" db="EMBL/GenBank/DDBJ databases">
        <authorList>
            <person name="de Groot N.N."/>
        </authorList>
    </citation>
    <scope>NUCLEOTIDE SEQUENCE [LARGE SCALE GENOMIC DNA]</scope>
    <source>
        <strain evidence="4 5">DSM 15230</strain>
    </source>
</reference>
<dbReference type="PANTHER" id="PTHR30055">
    <property type="entry name" value="HTH-TYPE TRANSCRIPTIONAL REGULATOR RUTR"/>
    <property type="match status" value="1"/>
</dbReference>
<evidence type="ECO:0000313" key="5">
    <source>
        <dbReference type="Proteomes" id="UP000199689"/>
    </source>
</evidence>
<evidence type="ECO:0000256" key="2">
    <source>
        <dbReference type="PROSITE-ProRule" id="PRU00335"/>
    </source>
</evidence>
<dbReference type="STRING" id="209880.SAMN02910343_00378"/>
<dbReference type="Gene3D" id="1.10.357.10">
    <property type="entry name" value="Tetracycline Repressor, domain 2"/>
    <property type="match status" value="2"/>
</dbReference>